<organism evidence="2 3">
    <name type="scientific">Favolaschia claudopus</name>
    <dbReference type="NCBI Taxonomy" id="2862362"/>
    <lineage>
        <taxon>Eukaryota</taxon>
        <taxon>Fungi</taxon>
        <taxon>Dikarya</taxon>
        <taxon>Basidiomycota</taxon>
        <taxon>Agaricomycotina</taxon>
        <taxon>Agaricomycetes</taxon>
        <taxon>Agaricomycetidae</taxon>
        <taxon>Agaricales</taxon>
        <taxon>Marasmiineae</taxon>
        <taxon>Mycenaceae</taxon>
        <taxon>Favolaschia</taxon>
    </lineage>
</organism>
<dbReference type="InterPro" id="IPR011989">
    <property type="entry name" value="ARM-like"/>
</dbReference>
<dbReference type="Gene3D" id="1.25.10.10">
    <property type="entry name" value="Leucine-rich Repeat Variant"/>
    <property type="match status" value="1"/>
</dbReference>
<evidence type="ECO:0000313" key="3">
    <source>
        <dbReference type="Proteomes" id="UP001362999"/>
    </source>
</evidence>
<name>A0AAW0E7A5_9AGAR</name>
<dbReference type="EMBL" id="JAWWNJ010000003">
    <property type="protein sequence ID" value="KAK7059703.1"/>
    <property type="molecule type" value="Genomic_DNA"/>
</dbReference>
<evidence type="ECO:0000256" key="1">
    <source>
        <dbReference type="SAM" id="MobiDB-lite"/>
    </source>
</evidence>
<reference evidence="2 3" key="1">
    <citation type="journal article" date="2024" name="J Genomics">
        <title>Draft genome sequencing and assembly of Favolaschia claudopus CIRM-BRFM 2984 isolated from oak limbs.</title>
        <authorList>
            <person name="Navarro D."/>
            <person name="Drula E."/>
            <person name="Chaduli D."/>
            <person name="Cazenave R."/>
            <person name="Ahrendt S."/>
            <person name="Wang J."/>
            <person name="Lipzen A."/>
            <person name="Daum C."/>
            <person name="Barry K."/>
            <person name="Grigoriev I.V."/>
            <person name="Favel A."/>
            <person name="Rosso M.N."/>
            <person name="Martin F."/>
        </authorList>
    </citation>
    <scope>NUCLEOTIDE SEQUENCE [LARGE SCALE GENOMIC DNA]</scope>
    <source>
        <strain evidence="2 3">CIRM-BRFM 2984</strain>
    </source>
</reference>
<dbReference type="AlphaFoldDB" id="A0AAW0E7A5"/>
<protein>
    <submittedName>
        <fullName evidence="2">Uncharacterized protein</fullName>
    </submittedName>
</protein>
<accession>A0AAW0E7A5</accession>
<comment type="caution">
    <text evidence="2">The sequence shown here is derived from an EMBL/GenBank/DDBJ whole genome shotgun (WGS) entry which is preliminary data.</text>
</comment>
<proteinExistence type="predicted"/>
<keyword evidence="3" id="KW-1185">Reference proteome</keyword>
<feature type="region of interest" description="Disordered" evidence="1">
    <location>
        <begin position="1"/>
        <end position="25"/>
    </location>
</feature>
<dbReference type="SUPFAM" id="SSF48371">
    <property type="entry name" value="ARM repeat"/>
    <property type="match status" value="1"/>
</dbReference>
<gene>
    <name evidence="2" type="ORF">R3P38DRAFT_2495642</name>
</gene>
<dbReference type="InterPro" id="IPR016024">
    <property type="entry name" value="ARM-type_fold"/>
</dbReference>
<evidence type="ECO:0000313" key="2">
    <source>
        <dbReference type="EMBL" id="KAK7059703.1"/>
    </source>
</evidence>
<feature type="compositionally biased region" description="Basic residues" evidence="1">
    <location>
        <begin position="1"/>
        <end position="12"/>
    </location>
</feature>
<sequence>MPGPGHKTKSKPKPIPSGASSNAPSQVDIGLLDDIDGVDGWNPVVGILCAHLRIPDLETRGGLKKVHANFDSIYRKLDHLYTKNAGNIRIQAGVCGIYAKLCIDSILRNKLFDKGFLRQVIPLLDYSVCRNMILRALTTITHHGGIAIRLALAKLAHKPLLNAMESFPEDPRTVESAIVTLSHCLIAALSDDGMKLEPGLSKSLDLETAVIAVTEALHKPFVSRILVDHSVQLLAAATLHYKVPPSTTRFLVAGLRSNDWVLRCTCLGGIIRLHQRDCEPDQRFSDPMKLIACASRPAPSHLNDILRAYGFERCEITITLKTTTEFQRAMMDCVSSHDLYSLGLKIAGFILRTEFSVAEGMFESQNPVTGKREVMDVGLPFKMWSDALPHCAKAIRARNIPAQADAADILDMKFLIMRQRIPDAVKIANAALERSPGLAYAYYVLTLASDPVVGLRAAKKGMKCANITPFVRFQMMQRAVEHAGEMGIQILQEASGSDDKKWAEGIAFLTSALEDAKTYISEAPPDNRHMKNVSYWYILLRVTTAEEMDADLGELQGYIRRLKIADDFSKWIGVTPPKTYLRLAQQTVVGLFSDAVEEWGEFIAGKSRGDQPDLESEKVEDDLAAWLEDTHIDGERDHDSKLASFSSSDVELYRCSWCGNPSAVLRKCARCSKARYVTRLLAICDG</sequence>
<dbReference type="Proteomes" id="UP001362999">
    <property type="component" value="Unassembled WGS sequence"/>
</dbReference>